<keyword evidence="1" id="KW-0472">Membrane</keyword>
<evidence type="ECO:0000313" key="2">
    <source>
        <dbReference type="EMBL" id="TCK22907.1"/>
    </source>
</evidence>
<dbReference type="Pfam" id="PF07690">
    <property type="entry name" value="MFS_1"/>
    <property type="match status" value="1"/>
</dbReference>
<dbReference type="InterPro" id="IPR011701">
    <property type="entry name" value="MFS"/>
</dbReference>
<feature type="transmembrane region" description="Helical" evidence="1">
    <location>
        <begin position="98"/>
        <end position="123"/>
    </location>
</feature>
<dbReference type="InterPro" id="IPR052524">
    <property type="entry name" value="MFS_Cyanate_Porter"/>
</dbReference>
<feature type="transmembrane region" description="Helical" evidence="1">
    <location>
        <begin position="297"/>
        <end position="320"/>
    </location>
</feature>
<keyword evidence="1" id="KW-1133">Transmembrane helix</keyword>
<dbReference type="OrthoDB" id="5317164at2"/>
<dbReference type="RefSeq" id="WP_132432078.1">
    <property type="nucleotide sequence ID" value="NZ_SMFZ01000002.1"/>
</dbReference>
<feature type="transmembrane region" description="Helical" evidence="1">
    <location>
        <begin position="332"/>
        <end position="355"/>
    </location>
</feature>
<keyword evidence="1" id="KW-0812">Transmembrane</keyword>
<organism evidence="2 3">
    <name type="scientific">Pseudonocardia endophytica</name>
    <dbReference type="NCBI Taxonomy" id="401976"/>
    <lineage>
        <taxon>Bacteria</taxon>
        <taxon>Bacillati</taxon>
        <taxon>Actinomycetota</taxon>
        <taxon>Actinomycetes</taxon>
        <taxon>Pseudonocardiales</taxon>
        <taxon>Pseudonocardiaceae</taxon>
        <taxon>Pseudonocardia</taxon>
    </lineage>
</organism>
<accession>A0A4R1HKK1</accession>
<feature type="transmembrane region" description="Helical" evidence="1">
    <location>
        <begin position="361"/>
        <end position="386"/>
    </location>
</feature>
<dbReference type="Proteomes" id="UP000295560">
    <property type="component" value="Unassembled WGS sequence"/>
</dbReference>
<feature type="transmembrane region" description="Helical" evidence="1">
    <location>
        <begin position="162"/>
        <end position="183"/>
    </location>
</feature>
<dbReference type="EMBL" id="SMFZ01000002">
    <property type="protein sequence ID" value="TCK22907.1"/>
    <property type="molecule type" value="Genomic_DNA"/>
</dbReference>
<dbReference type="GO" id="GO:0022857">
    <property type="term" value="F:transmembrane transporter activity"/>
    <property type="evidence" value="ECO:0007669"/>
    <property type="project" value="InterPro"/>
</dbReference>
<feature type="transmembrane region" description="Helical" evidence="1">
    <location>
        <begin position="135"/>
        <end position="156"/>
    </location>
</feature>
<dbReference type="SUPFAM" id="SSF103473">
    <property type="entry name" value="MFS general substrate transporter"/>
    <property type="match status" value="1"/>
</dbReference>
<feature type="transmembrane region" description="Helical" evidence="1">
    <location>
        <begin position="272"/>
        <end position="291"/>
    </location>
</feature>
<dbReference type="PANTHER" id="PTHR23523">
    <property type="match status" value="1"/>
</dbReference>
<feature type="transmembrane region" description="Helical" evidence="1">
    <location>
        <begin position="208"/>
        <end position="226"/>
    </location>
</feature>
<name>A0A4R1HKK1_PSEEN</name>
<keyword evidence="3" id="KW-1185">Reference proteome</keyword>
<dbReference type="AlphaFoldDB" id="A0A4R1HKK1"/>
<reference evidence="2 3" key="1">
    <citation type="submission" date="2019-03" db="EMBL/GenBank/DDBJ databases">
        <title>Sequencing the genomes of 1000 actinobacteria strains.</title>
        <authorList>
            <person name="Klenk H.-P."/>
        </authorList>
    </citation>
    <scope>NUCLEOTIDE SEQUENCE [LARGE SCALE GENOMIC DNA]</scope>
    <source>
        <strain evidence="2 3">DSM 44969</strain>
    </source>
</reference>
<dbReference type="PANTHER" id="PTHR23523:SF2">
    <property type="entry name" value="2-NITROIMIDAZOLE TRANSPORTER"/>
    <property type="match status" value="1"/>
</dbReference>
<dbReference type="Gene3D" id="1.20.1250.20">
    <property type="entry name" value="MFS general substrate transporter like domains"/>
    <property type="match status" value="1"/>
</dbReference>
<evidence type="ECO:0000256" key="1">
    <source>
        <dbReference type="SAM" id="Phobius"/>
    </source>
</evidence>
<evidence type="ECO:0000313" key="3">
    <source>
        <dbReference type="Proteomes" id="UP000295560"/>
    </source>
</evidence>
<dbReference type="InterPro" id="IPR036259">
    <property type="entry name" value="MFS_trans_sf"/>
</dbReference>
<feature type="transmembrane region" description="Helical" evidence="1">
    <location>
        <begin position="45"/>
        <end position="62"/>
    </location>
</feature>
<sequence length="391" mass="39736">MHAPRPASAALLITAIVLFALNLRGPIVAVTPVLDVVGADLRASAATVALLVSLPVLCFGVLSPPASWLLARAGLRRGVLIGLGVLLAGTVLRSADGLVAALAGTLLIGGAITVGNVAVPVVIGRDLPERANGVLAMYTSSLNVGSMITLSFTAPIASVVDWRLALLTWCVLVLVSAAVWWWAMRNRPDLPPAPATDTGGDEWWRRPLVWALSVAFAGQAFAYYGITGWLPLILRDLAGLGAEASGVASSPFQIAAIAGAFGVPLLLRRGSAAVAVGCVVAAWVVLVAGLLFAPGGWAVWCAVGGVAQGGGLTLIFALVVRGARDETENRRMSATVQGVGYTIAAAGPTVLGAVHDRTAGWTVPLLVALGSIAVLAMAGTAAALGVRAPAR</sequence>
<gene>
    <name evidence="2" type="ORF">EV378_6918</name>
</gene>
<comment type="caution">
    <text evidence="2">The sequence shown here is derived from an EMBL/GenBank/DDBJ whole genome shotgun (WGS) entry which is preliminary data.</text>
</comment>
<feature type="transmembrane region" description="Helical" evidence="1">
    <location>
        <begin position="74"/>
        <end position="92"/>
    </location>
</feature>
<proteinExistence type="predicted"/>
<protein>
    <submittedName>
        <fullName evidence="2">CP family cyanate transporter-like MFS transporter</fullName>
    </submittedName>
</protein>
<feature type="transmembrane region" description="Helical" evidence="1">
    <location>
        <begin position="246"/>
        <end position="267"/>
    </location>
</feature>